<keyword evidence="7" id="KW-1133">Transmembrane helix</keyword>
<evidence type="ECO:0000256" key="2">
    <source>
        <dbReference type="ARBA" id="ARBA00010833"/>
    </source>
</evidence>
<evidence type="ECO:0000259" key="14">
    <source>
        <dbReference type="Pfam" id="PF16923"/>
    </source>
</evidence>
<keyword evidence="9" id="KW-0325">Glycoprotein</keyword>
<keyword evidence="8" id="KW-0472">Membrane</keyword>
<keyword evidence="16" id="KW-1185">Reference proteome</keyword>
<dbReference type="EC" id="3.2.1.106" evidence="11 12"/>
<dbReference type="InterPro" id="IPR012341">
    <property type="entry name" value="6hp_glycosidase-like_sf"/>
</dbReference>
<evidence type="ECO:0000256" key="11">
    <source>
        <dbReference type="ARBA" id="ARBA00038888"/>
    </source>
</evidence>
<dbReference type="Pfam" id="PF03200">
    <property type="entry name" value="Glyco_hydro_63"/>
    <property type="match status" value="1"/>
</dbReference>
<dbReference type="InterPro" id="IPR038518">
    <property type="entry name" value="Glyco_hydro_63N_sf"/>
</dbReference>
<keyword evidence="4 12" id="KW-0378">Hydrolase</keyword>
<evidence type="ECO:0000313" key="15">
    <source>
        <dbReference type="EMBL" id="GJQ10533.1"/>
    </source>
</evidence>
<comment type="similarity">
    <text evidence="2 12">Belongs to the glycosyl hydrolase 63 family.</text>
</comment>
<comment type="catalytic activity">
    <reaction evidence="12">
        <text>N(4)-(alpha-D-Glc-(1-&gt;2)-alpha-D-Glc-(1-&gt;3)-alpha-D-Glc-(1-&gt;3)-alpha-D-Man-(1-&gt;2)-alpha-D-Man-(1-&gt;2)-alpha-D-Man-(1-&gt;3)-[alpha-D-Man-(1-&gt;2)-alpha-D-Man-(1-&gt;3)-[alpha-D-Man-(1-&gt;2)-alpha-D-Man-(1-&gt;6)]-alpha-D-Man-(1-&gt;6)]-beta-D-Man-(1-&gt;4)-beta-D-GlcNAc-(1-&gt;4)-beta-D-GlcNAc)-L-asparaginyl-[protein] + H2O = N(4)-(alpha-D-Glc-(1-&gt;3)-alpha-D-Glc-(1-&gt;3)-alpha-D-Man-(1-&gt;2)-alpha-D-Man-(1-&gt;2)-alpha-D-Man-(1-&gt;3)-[alpha-D-Man-(1-&gt;2)-alpha-D-Man-(1-&gt;3)-[alpha-D-Man-(1-&gt;2)-alpha-D-Man-(1-&gt;6)]-alpha-D-Man-(1-&gt;6)]-beta-D-Man-(1-&gt;4)-beta-D-GlcNAc-(1-&gt;4)-beta-D-GlcNAc)-L-asparaginyl-[protein] + beta-D-glucose</text>
        <dbReference type="Rhea" id="RHEA:55988"/>
        <dbReference type="Rhea" id="RHEA-COMP:12806"/>
        <dbReference type="Rhea" id="RHEA-COMP:14355"/>
        <dbReference type="ChEBI" id="CHEBI:15377"/>
        <dbReference type="ChEBI" id="CHEBI:15903"/>
        <dbReference type="ChEBI" id="CHEBI:59082"/>
        <dbReference type="ChEBI" id="CHEBI:132537"/>
        <dbReference type="EC" id="3.2.1.106"/>
    </reaction>
</comment>
<evidence type="ECO:0000256" key="9">
    <source>
        <dbReference type="ARBA" id="ARBA00023180"/>
    </source>
</evidence>
<dbReference type="AlphaFoldDB" id="A0A9C7PTI8"/>
<dbReference type="InterPro" id="IPR031631">
    <property type="entry name" value="Glyco_hydro_63N"/>
</dbReference>
<dbReference type="GO" id="GO:0006487">
    <property type="term" value="P:protein N-linked glycosylation"/>
    <property type="evidence" value="ECO:0007669"/>
    <property type="project" value="UniProtKB-UniRule"/>
</dbReference>
<dbReference type="GO" id="GO:0005789">
    <property type="term" value="C:endoplasmic reticulum membrane"/>
    <property type="evidence" value="ECO:0007669"/>
    <property type="project" value="UniProtKB-SubCell"/>
</dbReference>
<reference evidence="15" key="1">
    <citation type="journal article" date="2022" name="Proc. Natl. Acad. Sci. U.S.A.">
        <title>Life cycle and functional genomics of the unicellular red alga Galdieria for elucidating algal and plant evolution and industrial use.</title>
        <authorList>
            <person name="Hirooka S."/>
            <person name="Itabashi T."/>
            <person name="Ichinose T.M."/>
            <person name="Onuma R."/>
            <person name="Fujiwara T."/>
            <person name="Yamashita S."/>
            <person name="Jong L.W."/>
            <person name="Tomita R."/>
            <person name="Iwane A.H."/>
            <person name="Miyagishima S.Y."/>
        </authorList>
    </citation>
    <scope>NUCLEOTIDE SEQUENCE</scope>
    <source>
        <strain evidence="15">NBRC 102759</strain>
    </source>
</reference>
<comment type="function">
    <text evidence="12">Cleaves the distal alpha 1,2-linked glucose residue from the Glc(3)Man(9)GlcNAc(2) oligosaccharide precursor.</text>
</comment>
<evidence type="ECO:0000256" key="1">
    <source>
        <dbReference type="ARBA" id="ARBA00004648"/>
    </source>
</evidence>
<dbReference type="PANTHER" id="PTHR10412">
    <property type="entry name" value="MANNOSYL-OLIGOSACCHARIDE GLUCOSIDASE"/>
    <property type="match status" value="1"/>
</dbReference>
<dbReference type="Gene3D" id="1.50.10.10">
    <property type="match status" value="1"/>
</dbReference>
<evidence type="ECO:0000256" key="8">
    <source>
        <dbReference type="ARBA" id="ARBA00023136"/>
    </source>
</evidence>
<keyword evidence="5 12" id="KW-0256">Endoplasmic reticulum</keyword>
<feature type="domain" description="Glycosyl hydrolase family 63 C-terminal" evidence="13">
    <location>
        <begin position="369"/>
        <end position="860"/>
    </location>
</feature>
<reference evidence="15" key="2">
    <citation type="submission" date="2022-01" db="EMBL/GenBank/DDBJ databases">
        <authorList>
            <person name="Hirooka S."/>
            <person name="Miyagishima S.Y."/>
        </authorList>
    </citation>
    <scope>NUCLEOTIDE SEQUENCE</scope>
    <source>
        <strain evidence="15">NBRC 102759</strain>
    </source>
</reference>
<evidence type="ECO:0000256" key="12">
    <source>
        <dbReference type="RuleBase" id="RU368089"/>
    </source>
</evidence>
<accession>A0A9C7PTI8</accession>
<feature type="domain" description="Glycosyl hydrolase family 63 N-terminal" evidence="14">
    <location>
        <begin position="47"/>
        <end position="299"/>
    </location>
</feature>
<evidence type="ECO:0000256" key="7">
    <source>
        <dbReference type="ARBA" id="ARBA00022989"/>
    </source>
</evidence>
<gene>
    <name evidence="15" type="ORF">GpartN1_g2324.t1</name>
</gene>
<dbReference type="PANTHER" id="PTHR10412:SF11">
    <property type="entry name" value="MANNOSYL-OLIGOSACCHARIDE GLUCOSIDASE"/>
    <property type="match status" value="1"/>
</dbReference>
<evidence type="ECO:0000256" key="10">
    <source>
        <dbReference type="ARBA" id="ARBA00023295"/>
    </source>
</evidence>
<dbReference type="SUPFAM" id="SSF48208">
    <property type="entry name" value="Six-hairpin glycosidases"/>
    <property type="match status" value="1"/>
</dbReference>
<evidence type="ECO:0000256" key="4">
    <source>
        <dbReference type="ARBA" id="ARBA00022801"/>
    </source>
</evidence>
<evidence type="ECO:0000259" key="13">
    <source>
        <dbReference type="Pfam" id="PF03200"/>
    </source>
</evidence>
<comment type="subcellular location">
    <subcellularLocation>
        <location evidence="1 12">Endoplasmic reticulum membrane</location>
        <topology evidence="1 12">Single-pass type II membrane protein</topology>
    </subcellularLocation>
</comment>
<evidence type="ECO:0000256" key="3">
    <source>
        <dbReference type="ARBA" id="ARBA00022692"/>
    </source>
</evidence>
<keyword evidence="6" id="KW-0735">Signal-anchor</keyword>
<dbReference type="OrthoDB" id="410058at2759"/>
<dbReference type="InterPro" id="IPR004888">
    <property type="entry name" value="Glycoside_hydrolase_63"/>
</dbReference>
<keyword evidence="3" id="KW-0812">Transmembrane</keyword>
<dbReference type="InterPro" id="IPR008928">
    <property type="entry name" value="6-hairpin_glycosidase_sf"/>
</dbReference>
<dbReference type="InterPro" id="IPR031335">
    <property type="entry name" value="Glyco_hydro_63_C"/>
</dbReference>
<dbReference type="GO" id="GO:0009311">
    <property type="term" value="P:oligosaccharide metabolic process"/>
    <property type="evidence" value="ECO:0007669"/>
    <property type="project" value="UniProtKB-UniRule"/>
</dbReference>
<organism evidence="15 16">
    <name type="scientific">Galdieria partita</name>
    <dbReference type="NCBI Taxonomy" id="83374"/>
    <lineage>
        <taxon>Eukaryota</taxon>
        <taxon>Rhodophyta</taxon>
        <taxon>Bangiophyceae</taxon>
        <taxon>Galdieriales</taxon>
        <taxon>Galdieriaceae</taxon>
        <taxon>Galdieria</taxon>
    </lineage>
</organism>
<evidence type="ECO:0000256" key="5">
    <source>
        <dbReference type="ARBA" id="ARBA00022824"/>
    </source>
</evidence>
<evidence type="ECO:0000256" key="6">
    <source>
        <dbReference type="ARBA" id="ARBA00022968"/>
    </source>
</evidence>
<dbReference type="Proteomes" id="UP001061958">
    <property type="component" value="Unassembled WGS sequence"/>
</dbReference>
<name>A0A9C7PTI8_9RHOD</name>
<evidence type="ECO:0000313" key="16">
    <source>
        <dbReference type="Proteomes" id="UP001061958"/>
    </source>
</evidence>
<dbReference type="EMBL" id="BQMJ01000016">
    <property type="protein sequence ID" value="GJQ10533.1"/>
    <property type="molecule type" value="Genomic_DNA"/>
</dbReference>
<keyword evidence="10 12" id="KW-0326">Glycosidase</keyword>
<comment type="caution">
    <text evidence="15">The sequence shown here is derived from an EMBL/GenBank/DDBJ whole genome shotgun (WGS) entry which is preliminary data.</text>
</comment>
<sequence>MSGQMNGKFDSICVILLVVGCISINLRLVQGSDSVYLPSINVSQVDLWGTFRPQTYFGMRAKVPDSLQFGFTWFVASKENDYERLRNYVSSGDDGVTHFNWLAHDGRDYGHEIVEEDQNGIRIHFEWTKGSEIGIGIRIKGESLAGGSNRAETQMISILPYLFVARDESFLERLNEFNEQSKYHKPAANEDSLGFIRQLDHLSSQNEDMLTDIHWTGSTRANGPFYAVLKQPKSGLPHLTRASRRTKLRKGIGSVVTQDLSHSRSVSLSLPLTESWKYETAIKTILDEVKTLQDKEDNQLEIYDEEVEQVSQTRTGYIPLLKEHRDDKATLSIGQRILLVPFELEFVFIPTETQIDGSSEWLLSRVAALTGEKLTEKFAQKKMAFERNFQETYQLDKKGYGLEAIQIAQYALANVLGGIGFFHGSTLLSQPLQDSQRAKDNIHDVILPNVSLLTATPSRNSFARGFLWDEGFHQLLIASWDPLLSLDCLSYWLSSCTSTGWIPREQALGDEIRNLFPPHVRQFIMQDPNIANPPTLLLPLRKLAKELEQVISDKSTQKNMYSRTAQVSSSVHCGQYLWKVFSQRLQQILTWFENTQISYSASGDWTGFRWVGRHTSKVASNGNMPLTFASGLDDYPRALVPNDGERHLDLHCWMTWAWNASRDIFQCSGEETQSANKKVERLVSLLEPLHRPSSNIGDRGSEESLLCDFDGQGQNVCHEGYVTLYPLALGLLPVDSPYVGSILKIIGDDNKLHSSYGLRSLSKADPFYQRGDGYWTGPIWVPLNYMVLASLHEKYMKEGPYMEIAQHLYSNIREQLVSNIVKEYQRTGFFWEQYSDVNGHGQRTRGFSGWSSLVLLIMAEDYSGVV</sequence>
<protein>
    <recommendedName>
        <fullName evidence="11 12">Mannosyl-oligosaccharide glucosidase</fullName>
        <ecNumber evidence="11 12">3.2.1.106</ecNumber>
    </recommendedName>
</protein>
<proteinExistence type="inferred from homology"/>
<dbReference type="Pfam" id="PF16923">
    <property type="entry name" value="Glyco_hydro_63N"/>
    <property type="match status" value="1"/>
</dbReference>
<dbReference type="Gene3D" id="2.70.98.110">
    <property type="entry name" value="Glycosyl hydrolase family 63, N-terminal domain"/>
    <property type="match status" value="1"/>
</dbReference>
<dbReference type="GO" id="GO:0004573">
    <property type="term" value="F:Glc3Man9GlcNAc2 oligosaccharide glucosidase activity"/>
    <property type="evidence" value="ECO:0007669"/>
    <property type="project" value="UniProtKB-UniRule"/>
</dbReference>